<dbReference type="EMBL" id="RKHG01000001">
    <property type="protein sequence ID" value="ROR53593.1"/>
    <property type="molecule type" value="Genomic_DNA"/>
</dbReference>
<comment type="caution">
    <text evidence="1">The sequence shown here is derived from an EMBL/GenBank/DDBJ whole genome shotgun (WGS) entry which is preliminary data.</text>
</comment>
<evidence type="ECO:0000313" key="1">
    <source>
        <dbReference type="EMBL" id="ROR53593.1"/>
    </source>
</evidence>
<protein>
    <submittedName>
        <fullName evidence="1">Uncharacterized protein</fullName>
    </submittedName>
</protein>
<gene>
    <name evidence="1" type="ORF">EDD41_0753</name>
</gene>
<proteinExistence type="predicted"/>
<dbReference type="Proteomes" id="UP000275749">
    <property type="component" value="Unassembled WGS sequence"/>
</dbReference>
<accession>A0A3N1ZRY2</accession>
<sequence>MIPEPYPTPVAVEAAIKDAARKAAKLEPDRSVGDLIQQP</sequence>
<name>A0A3N1ZRY2_9ACTN</name>
<dbReference type="AlphaFoldDB" id="A0A3N1ZRY2"/>
<evidence type="ECO:0000313" key="2">
    <source>
        <dbReference type="Proteomes" id="UP000275749"/>
    </source>
</evidence>
<organism evidence="1 2">
    <name type="scientific">Luteococcus japonicus</name>
    <dbReference type="NCBI Taxonomy" id="33984"/>
    <lineage>
        <taxon>Bacteria</taxon>
        <taxon>Bacillati</taxon>
        <taxon>Actinomycetota</taxon>
        <taxon>Actinomycetes</taxon>
        <taxon>Propionibacteriales</taxon>
        <taxon>Propionibacteriaceae</taxon>
        <taxon>Luteococcus</taxon>
    </lineage>
</organism>
<reference evidence="1 2" key="1">
    <citation type="submission" date="2018-11" db="EMBL/GenBank/DDBJ databases">
        <title>Sequencing the genomes of 1000 actinobacteria strains.</title>
        <authorList>
            <person name="Klenk H.-P."/>
        </authorList>
    </citation>
    <scope>NUCLEOTIDE SEQUENCE [LARGE SCALE GENOMIC DNA]</scope>
    <source>
        <strain evidence="1 2">DSM 10546</strain>
    </source>
</reference>